<organism evidence="2">
    <name type="scientific">termite gut metagenome</name>
    <dbReference type="NCBI Taxonomy" id="433724"/>
    <lineage>
        <taxon>unclassified sequences</taxon>
        <taxon>metagenomes</taxon>
        <taxon>organismal metagenomes</taxon>
    </lineage>
</organism>
<evidence type="ECO:0000313" key="2">
    <source>
        <dbReference type="EMBL" id="KAA6338494.1"/>
    </source>
</evidence>
<dbReference type="InterPro" id="IPR039069">
    <property type="entry name" value="CE7"/>
</dbReference>
<dbReference type="Pfam" id="PF05448">
    <property type="entry name" value="AXE1"/>
    <property type="match status" value="1"/>
</dbReference>
<name>A0A5J4RXF0_9ZZZZ</name>
<evidence type="ECO:0000259" key="1">
    <source>
        <dbReference type="Pfam" id="PF05448"/>
    </source>
</evidence>
<sequence>MRKIFLCAVFVFNAVVLFSQPSQTLYTVVVKPDRADWTYKAGEVAEFEISVIRDKVPLNNITIDCEYGPEAMPPVKKLRLQIQNSTVKLKVPGLKAPGFQTVRAKFVIDDITYASYTNVGYEPENIRPTQIMPDDFQAFWDKAKADAARIPLEPFLTLQPNLCTATLDVYHIRFQNDARGSYIYGMLCVPKQPGTYPAVLRVPGAGVHSFTGDQALANKGVITLEIGIHGIPVNLPQQVYANLASAALNGYAFYNLDNKDTYYFKRAYIGCQRAVDFIYTLAAFDKQNIAVMGGSQGGALSVVTAALDPRIKCFASRHPGTCDLSGFMHERPGGWPGLRNHPSIKQQLETSKYYDVVNFARSLKVPGYFTWGFNDTACWPTTMFSAYNVIRSEKVLKVYKETAHWHFPEQNAAFENWVLKKLGVNE</sequence>
<proteinExistence type="predicted"/>
<keyword evidence="2" id="KW-0378">Hydrolase</keyword>
<feature type="domain" description="Acetyl xylan esterase" evidence="1">
    <location>
        <begin position="126"/>
        <end position="417"/>
    </location>
</feature>
<accession>A0A5J4RXF0</accession>
<dbReference type="EC" id="3.1.1.-" evidence="2"/>
<dbReference type="GO" id="GO:0005976">
    <property type="term" value="P:polysaccharide metabolic process"/>
    <property type="evidence" value="ECO:0007669"/>
    <property type="project" value="TreeGrafter"/>
</dbReference>
<reference evidence="2" key="1">
    <citation type="submission" date="2019-03" db="EMBL/GenBank/DDBJ databases">
        <title>Single cell metagenomics reveals metabolic interactions within the superorganism composed of flagellate Streblomastix strix and complex community of Bacteroidetes bacteria on its surface.</title>
        <authorList>
            <person name="Treitli S.C."/>
            <person name="Kolisko M."/>
            <person name="Husnik F."/>
            <person name="Keeling P."/>
            <person name="Hampl V."/>
        </authorList>
    </citation>
    <scope>NUCLEOTIDE SEQUENCE</scope>
    <source>
        <strain evidence="2">STM</strain>
    </source>
</reference>
<dbReference type="GO" id="GO:0052689">
    <property type="term" value="F:carboxylic ester hydrolase activity"/>
    <property type="evidence" value="ECO:0007669"/>
    <property type="project" value="TreeGrafter"/>
</dbReference>
<protein>
    <submittedName>
        <fullName evidence="2">Acetyl esterase Axe7A</fullName>
        <ecNumber evidence="2">3.1.1.-</ecNumber>
    </submittedName>
</protein>
<dbReference type="InterPro" id="IPR029058">
    <property type="entry name" value="AB_hydrolase_fold"/>
</dbReference>
<dbReference type="PANTHER" id="PTHR40111">
    <property type="entry name" value="CEPHALOSPORIN-C DEACETYLASE"/>
    <property type="match status" value="1"/>
</dbReference>
<comment type="caution">
    <text evidence="2">The sequence shown here is derived from an EMBL/GenBank/DDBJ whole genome shotgun (WGS) entry which is preliminary data.</text>
</comment>
<dbReference type="SUPFAM" id="SSF53474">
    <property type="entry name" value="alpha/beta-Hydrolases"/>
    <property type="match status" value="1"/>
</dbReference>
<dbReference type="InterPro" id="IPR008391">
    <property type="entry name" value="AXE1_dom"/>
</dbReference>
<gene>
    <name evidence="2" type="ORF">EZS27_013498</name>
</gene>
<dbReference type="PANTHER" id="PTHR40111:SF1">
    <property type="entry name" value="CEPHALOSPORIN-C DEACETYLASE"/>
    <property type="match status" value="1"/>
</dbReference>
<dbReference type="AlphaFoldDB" id="A0A5J4RXF0"/>
<dbReference type="Gene3D" id="3.40.50.1820">
    <property type="entry name" value="alpha/beta hydrolase"/>
    <property type="match status" value="1"/>
</dbReference>
<dbReference type="EMBL" id="SNRY01000611">
    <property type="protein sequence ID" value="KAA6338494.1"/>
    <property type="molecule type" value="Genomic_DNA"/>
</dbReference>